<dbReference type="AlphaFoldDB" id="A0A6I2V384"/>
<feature type="signal peptide" evidence="1">
    <location>
        <begin position="1"/>
        <end position="24"/>
    </location>
</feature>
<comment type="caution">
    <text evidence="2">The sequence shown here is derived from an EMBL/GenBank/DDBJ whole genome shotgun (WGS) entry which is preliminary data.</text>
</comment>
<evidence type="ECO:0000313" key="2">
    <source>
        <dbReference type="EMBL" id="MSV25922.1"/>
    </source>
</evidence>
<dbReference type="Proteomes" id="UP000430222">
    <property type="component" value="Unassembled WGS sequence"/>
</dbReference>
<reference evidence="2 3" key="1">
    <citation type="submission" date="2019-08" db="EMBL/GenBank/DDBJ databases">
        <title>In-depth cultivation of the pig gut microbiome towards novel bacterial diversity and tailored functional studies.</title>
        <authorList>
            <person name="Wylensek D."/>
            <person name="Hitch T.C.A."/>
            <person name="Clavel T."/>
        </authorList>
    </citation>
    <scope>NUCLEOTIDE SEQUENCE [LARGE SCALE GENOMIC DNA]</scope>
    <source>
        <strain evidence="3">WCA-380-WT-3B3</strain>
    </source>
</reference>
<evidence type="ECO:0000256" key="1">
    <source>
        <dbReference type="SAM" id="SignalP"/>
    </source>
</evidence>
<organism evidence="2 3">
    <name type="scientific">Selenomonas montiformis</name>
    <dbReference type="NCBI Taxonomy" id="2652285"/>
    <lineage>
        <taxon>Bacteria</taxon>
        <taxon>Bacillati</taxon>
        <taxon>Bacillota</taxon>
        <taxon>Negativicutes</taxon>
        <taxon>Selenomonadales</taxon>
        <taxon>Selenomonadaceae</taxon>
        <taxon>Selenomonas</taxon>
    </lineage>
</organism>
<dbReference type="EMBL" id="VUNL01000019">
    <property type="protein sequence ID" value="MSV25922.1"/>
    <property type="molecule type" value="Genomic_DNA"/>
</dbReference>
<name>A0A6I2V384_9FIRM</name>
<feature type="chain" id="PRO_5026036212" evidence="1">
    <location>
        <begin position="25"/>
        <end position="204"/>
    </location>
</feature>
<gene>
    <name evidence="2" type="ORF">FYJ78_12265</name>
</gene>
<keyword evidence="1" id="KW-0732">Signal</keyword>
<dbReference type="RefSeq" id="WP_154621691.1">
    <property type="nucleotide sequence ID" value="NZ_VUNL01000019.1"/>
</dbReference>
<keyword evidence="3" id="KW-1185">Reference proteome</keyword>
<protein>
    <submittedName>
        <fullName evidence="2">Uncharacterized protein</fullName>
    </submittedName>
</protein>
<sequence>MRCLRLMIGTLCLFLLVLSATAGAQERTPLRVARLPLAVESGSMPSRQVLDRLERQIDRSLHVPLNGVLKAVEYIPEQECLEALDQVIRENGARPPRRKEAAGILAGRLQADLVVLPVLDGYEQYTTFSWRWDRGEILHSFASVQITGYDRNKQESFQKSASRIYEDEYSAAGEVSVLAGQAMDEALREAKLRDRIQSWKAAKH</sequence>
<evidence type="ECO:0000313" key="3">
    <source>
        <dbReference type="Proteomes" id="UP000430222"/>
    </source>
</evidence>
<accession>A0A6I2V384</accession>
<proteinExistence type="predicted"/>